<organism evidence="2 3">
    <name type="scientific">Cocos nucifera</name>
    <name type="common">Coconut palm</name>
    <dbReference type="NCBI Taxonomy" id="13894"/>
    <lineage>
        <taxon>Eukaryota</taxon>
        <taxon>Viridiplantae</taxon>
        <taxon>Streptophyta</taxon>
        <taxon>Embryophyta</taxon>
        <taxon>Tracheophyta</taxon>
        <taxon>Spermatophyta</taxon>
        <taxon>Magnoliopsida</taxon>
        <taxon>Liliopsida</taxon>
        <taxon>Arecaceae</taxon>
        <taxon>Arecoideae</taxon>
        <taxon>Cocoseae</taxon>
        <taxon>Attaleinae</taxon>
        <taxon>Cocos</taxon>
    </lineage>
</organism>
<sequence>MDPSQFMDKQVTVPSGRSRSGDLFHPMDPQEERQKNGGVFAEEILLSYDFQPIRTVGSWPPINAGLDGASKKIGSSSLGFMDKQVTVLSGISQSGNLFDLIDLQEERQNNGGVFTVEEILPSYDFQPIRTVGSWPPINAGLDGASKKMSSSSLRAYLL</sequence>
<reference evidence="2" key="2">
    <citation type="submission" date="2019-07" db="EMBL/GenBank/DDBJ databases">
        <authorList>
            <person name="Yang Y."/>
            <person name="Bocs S."/>
            <person name="Baudouin L."/>
        </authorList>
    </citation>
    <scope>NUCLEOTIDE SEQUENCE</scope>
    <source>
        <tissue evidence="2">Spear leaf of Hainan Tall coconut</tissue>
    </source>
</reference>
<keyword evidence="3" id="KW-1185">Reference proteome</keyword>
<evidence type="ECO:0000313" key="3">
    <source>
        <dbReference type="Proteomes" id="UP000797356"/>
    </source>
</evidence>
<gene>
    <name evidence="2" type="ORF">COCNU_13G008030</name>
</gene>
<comment type="caution">
    <text evidence="2">The sequence shown here is derived from an EMBL/GenBank/DDBJ whole genome shotgun (WGS) entry which is preliminary data.</text>
</comment>
<dbReference type="OrthoDB" id="515416at2759"/>
<dbReference type="Proteomes" id="UP000797356">
    <property type="component" value="Chromosome 13"/>
</dbReference>
<dbReference type="AlphaFoldDB" id="A0A8K0IUC0"/>
<name>A0A8K0IUC0_COCNU</name>
<accession>A0A8K0IUC0</accession>
<evidence type="ECO:0000256" key="1">
    <source>
        <dbReference type="SAM" id="MobiDB-lite"/>
    </source>
</evidence>
<protein>
    <submittedName>
        <fullName evidence="2">Uncharacterized protein</fullName>
    </submittedName>
</protein>
<proteinExistence type="predicted"/>
<evidence type="ECO:0000313" key="2">
    <source>
        <dbReference type="EMBL" id="KAG1367013.1"/>
    </source>
</evidence>
<reference evidence="2" key="1">
    <citation type="journal article" date="2017" name="Gigascience">
        <title>The genome draft of coconut (Cocos nucifera).</title>
        <authorList>
            <person name="Xiao Y."/>
            <person name="Xu P."/>
            <person name="Fan H."/>
            <person name="Baudouin L."/>
            <person name="Xia W."/>
            <person name="Bocs S."/>
            <person name="Xu J."/>
            <person name="Li Q."/>
            <person name="Guo A."/>
            <person name="Zhou L."/>
            <person name="Li J."/>
            <person name="Wu Y."/>
            <person name="Ma Z."/>
            <person name="Armero A."/>
            <person name="Issali A.E."/>
            <person name="Liu N."/>
            <person name="Peng M."/>
            <person name="Yang Y."/>
        </authorList>
    </citation>
    <scope>NUCLEOTIDE SEQUENCE</scope>
    <source>
        <tissue evidence="2">Spear leaf of Hainan Tall coconut</tissue>
    </source>
</reference>
<feature type="region of interest" description="Disordered" evidence="1">
    <location>
        <begin position="1"/>
        <end position="35"/>
    </location>
</feature>
<dbReference type="EMBL" id="CM017884">
    <property type="protein sequence ID" value="KAG1367013.1"/>
    <property type="molecule type" value="Genomic_DNA"/>
</dbReference>